<evidence type="ECO:0000256" key="2">
    <source>
        <dbReference type="ARBA" id="ARBA00022692"/>
    </source>
</evidence>
<dbReference type="EMBL" id="JARQWQ010000004">
    <property type="protein sequence ID" value="KAK2572577.1"/>
    <property type="molecule type" value="Genomic_DNA"/>
</dbReference>
<dbReference type="GO" id="GO:0005385">
    <property type="term" value="F:zinc ion transmembrane transporter activity"/>
    <property type="evidence" value="ECO:0007669"/>
    <property type="project" value="TreeGrafter"/>
</dbReference>
<evidence type="ECO:0000313" key="8">
    <source>
        <dbReference type="EMBL" id="KAK2572577.1"/>
    </source>
</evidence>
<reference evidence="8" key="1">
    <citation type="journal article" date="2023" name="G3 (Bethesda)">
        <title>Whole genome assembly and annotation of the endangered Caribbean coral Acropora cervicornis.</title>
        <authorList>
            <person name="Selwyn J.D."/>
            <person name="Vollmer S.V."/>
        </authorList>
    </citation>
    <scope>NUCLEOTIDE SEQUENCE</scope>
    <source>
        <strain evidence="8">K2</strain>
    </source>
</reference>
<evidence type="ECO:0000256" key="6">
    <source>
        <dbReference type="SAM" id="Phobius"/>
    </source>
</evidence>
<feature type="region of interest" description="Disordered" evidence="5">
    <location>
        <begin position="219"/>
        <end position="250"/>
    </location>
</feature>
<evidence type="ECO:0000256" key="5">
    <source>
        <dbReference type="SAM" id="MobiDB-lite"/>
    </source>
</evidence>
<dbReference type="Pfam" id="PF02535">
    <property type="entry name" value="Zip"/>
    <property type="match status" value="2"/>
</dbReference>
<keyword evidence="3 6" id="KW-1133">Transmembrane helix</keyword>
<feature type="transmembrane region" description="Helical" evidence="6">
    <location>
        <begin position="65"/>
        <end position="86"/>
    </location>
</feature>
<dbReference type="PANTHER" id="PTHR16950:SF16">
    <property type="entry name" value="ZINC TRANSPORTER ZIP13"/>
    <property type="match status" value="1"/>
</dbReference>
<keyword evidence="9" id="KW-1185">Reference proteome</keyword>
<evidence type="ECO:0000256" key="7">
    <source>
        <dbReference type="SAM" id="SignalP"/>
    </source>
</evidence>
<evidence type="ECO:0000313" key="9">
    <source>
        <dbReference type="Proteomes" id="UP001249851"/>
    </source>
</evidence>
<sequence length="362" mass="39645">MATISLISGLLVLWLSVLVSEIAMVKIHRTGSRNVITQTDNESWCDFELCEHLPDISKVFAKKEAWLYSIPATILVGMAGVLPLLVISVETGHSLREGVSTDHLNLYLSFAAGGLLGDVFLHLLPEAWAHIHNVDDPHTSHFYIGFWILAGMCGFLTLQKLFGEDEGGNNSVKKEKLAKEKVVKNGDICNGYSSFENIQDKTQTETNGHVCNGTAVVNASSESNTHVRQRQRQTGKENQESVSDAQDSCKPSLTEEHVQMGMCTTFAILVHEIPHEIGDFAILLKSGFRRWDAAVGQLVTASAGICGAIFGLVAEHAGDSTAWVLPLTSGGFIYIAMVQIIPDLLQETRPRYSKAFALVYFI</sequence>
<dbReference type="GO" id="GO:0006882">
    <property type="term" value="P:intracellular zinc ion homeostasis"/>
    <property type="evidence" value="ECO:0007669"/>
    <property type="project" value="TreeGrafter"/>
</dbReference>
<comment type="caution">
    <text evidence="8">The sequence shown here is derived from an EMBL/GenBank/DDBJ whole genome shotgun (WGS) entry which is preliminary data.</text>
</comment>
<accession>A0AAD9R3Y0</accession>
<keyword evidence="7" id="KW-0732">Signal</keyword>
<protein>
    <submittedName>
        <fullName evidence="8">Zinc transporter ZIP13</fullName>
    </submittedName>
</protein>
<dbReference type="Proteomes" id="UP001249851">
    <property type="component" value="Unassembled WGS sequence"/>
</dbReference>
<feature type="transmembrane region" description="Helical" evidence="6">
    <location>
        <begin position="320"/>
        <end position="341"/>
    </location>
</feature>
<feature type="chain" id="PRO_5042131970" evidence="7">
    <location>
        <begin position="25"/>
        <end position="362"/>
    </location>
</feature>
<dbReference type="GO" id="GO:0016020">
    <property type="term" value="C:membrane"/>
    <property type="evidence" value="ECO:0007669"/>
    <property type="project" value="UniProtKB-SubCell"/>
</dbReference>
<feature type="transmembrane region" description="Helical" evidence="6">
    <location>
        <begin position="293"/>
        <end position="314"/>
    </location>
</feature>
<organism evidence="8 9">
    <name type="scientific">Acropora cervicornis</name>
    <name type="common">Staghorn coral</name>
    <dbReference type="NCBI Taxonomy" id="6130"/>
    <lineage>
        <taxon>Eukaryota</taxon>
        <taxon>Metazoa</taxon>
        <taxon>Cnidaria</taxon>
        <taxon>Anthozoa</taxon>
        <taxon>Hexacorallia</taxon>
        <taxon>Scleractinia</taxon>
        <taxon>Astrocoeniina</taxon>
        <taxon>Acroporidae</taxon>
        <taxon>Acropora</taxon>
    </lineage>
</organism>
<dbReference type="AlphaFoldDB" id="A0AAD9R3Y0"/>
<comment type="subcellular location">
    <subcellularLocation>
        <location evidence="1">Membrane</location>
        <topology evidence="1">Multi-pass membrane protein</topology>
    </subcellularLocation>
</comment>
<feature type="signal peptide" evidence="7">
    <location>
        <begin position="1"/>
        <end position="24"/>
    </location>
</feature>
<evidence type="ECO:0000256" key="3">
    <source>
        <dbReference type="ARBA" id="ARBA00022989"/>
    </source>
</evidence>
<keyword evidence="4 6" id="KW-0472">Membrane</keyword>
<feature type="transmembrane region" description="Helical" evidence="6">
    <location>
        <begin position="144"/>
        <end position="163"/>
    </location>
</feature>
<dbReference type="PANTHER" id="PTHR16950">
    <property type="entry name" value="ZINC TRANSPORTER SLC39A7 HISTIDINE-RICH MEMBRANE PROTEIN KE4"/>
    <property type="match status" value="1"/>
</dbReference>
<gene>
    <name evidence="8" type="ORF">P5673_002842</name>
</gene>
<keyword evidence="2 6" id="KW-0812">Transmembrane</keyword>
<evidence type="ECO:0000256" key="4">
    <source>
        <dbReference type="ARBA" id="ARBA00023136"/>
    </source>
</evidence>
<evidence type="ECO:0000256" key="1">
    <source>
        <dbReference type="ARBA" id="ARBA00004141"/>
    </source>
</evidence>
<reference evidence="8" key="2">
    <citation type="journal article" date="2023" name="Science">
        <title>Genomic signatures of disease resistance in endangered staghorn corals.</title>
        <authorList>
            <person name="Vollmer S.V."/>
            <person name="Selwyn J.D."/>
            <person name="Despard B.A."/>
            <person name="Roesel C.L."/>
        </authorList>
    </citation>
    <scope>NUCLEOTIDE SEQUENCE</scope>
    <source>
        <strain evidence="8">K2</strain>
    </source>
</reference>
<feature type="compositionally biased region" description="Polar residues" evidence="5">
    <location>
        <begin position="240"/>
        <end position="250"/>
    </location>
</feature>
<dbReference type="InterPro" id="IPR003689">
    <property type="entry name" value="ZIP"/>
</dbReference>
<name>A0AAD9R3Y0_ACRCE</name>
<proteinExistence type="predicted"/>